<dbReference type="EMBL" id="JAFNEN010001334">
    <property type="protein sequence ID" value="KAG8174066.1"/>
    <property type="molecule type" value="Genomic_DNA"/>
</dbReference>
<protein>
    <submittedName>
        <fullName evidence="1">Uncharacterized protein</fullName>
    </submittedName>
</protein>
<sequence length="195" mass="22418">MYPTDRHRDAAIAMEPRAAGLLNEACAILHWVPQPENVVDGNMNYGIAIQELLIAMFGSSEQEDVRDFNKVAFWQIEAVLADQHLDPCLAYHPDKCFRHAIYLEVCVPLVYELIIEKWHMFMPPMVGFCMLGELLMKSVYSFPFPPLYYEAPVTCDGGCGQKVFLQRRTHRRFVYHMTGCYSPPDDEYTSPDDSE</sequence>
<reference evidence="1 2" key="1">
    <citation type="journal article" date="2022" name="Nat. Ecol. Evol.">
        <title>A masculinizing supergene underlies an exaggerated male reproductive morph in a spider.</title>
        <authorList>
            <person name="Hendrickx F."/>
            <person name="De Corte Z."/>
            <person name="Sonet G."/>
            <person name="Van Belleghem S.M."/>
            <person name="Kostlbacher S."/>
            <person name="Vangestel C."/>
        </authorList>
    </citation>
    <scope>NUCLEOTIDE SEQUENCE [LARGE SCALE GENOMIC DNA]</scope>
    <source>
        <strain evidence="1">W744_W776</strain>
    </source>
</reference>
<evidence type="ECO:0000313" key="1">
    <source>
        <dbReference type="EMBL" id="KAG8174066.1"/>
    </source>
</evidence>
<proteinExistence type="predicted"/>
<evidence type="ECO:0000313" key="2">
    <source>
        <dbReference type="Proteomes" id="UP000827092"/>
    </source>
</evidence>
<comment type="caution">
    <text evidence="1">The sequence shown here is derived from an EMBL/GenBank/DDBJ whole genome shotgun (WGS) entry which is preliminary data.</text>
</comment>
<keyword evidence="2" id="KW-1185">Reference proteome</keyword>
<accession>A0AAV6TQR4</accession>
<organism evidence="1 2">
    <name type="scientific">Oedothorax gibbosus</name>
    <dbReference type="NCBI Taxonomy" id="931172"/>
    <lineage>
        <taxon>Eukaryota</taxon>
        <taxon>Metazoa</taxon>
        <taxon>Ecdysozoa</taxon>
        <taxon>Arthropoda</taxon>
        <taxon>Chelicerata</taxon>
        <taxon>Arachnida</taxon>
        <taxon>Araneae</taxon>
        <taxon>Araneomorphae</taxon>
        <taxon>Entelegynae</taxon>
        <taxon>Araneoidea</taxon>
        <taxon>Linyphiidae</taxon>
        <taxon>Erigoninae</taxon>
        <taxon>Oedothorax</taxon>
    </lineage>
</organism>
<name>A0AAV6TQR4_9ARAC</name>
<dbReference type="AlphaFoldDB" id="A0AAV6TQR4"/>
<dbReference type="Proteomes" id="UP000827092">
    <property type="component" value="Unassembled WGS sequence"/>
</dbReference>
<gene>
    <name evidence="1" type="ORF">JTE90_026257</name>
</gene>